<dbReference type="GeneID" id="107070332"/>
<accession>A0ABM1IUM2</accession>
<evidence type="ECO:0000313" key="4">
    <source>
        <dbReference type="Proteomes" id="UP000694924"/>
    </source>
</evidence>
<dbReference type="PANTHER" id="PTHR13261:SF0">
    <property type="entry name" value="BRCA2 AND CDKN1A-INTERACTING PROTEIN"/>
    <property type="match status" value="1"/>
</dbReference>
<feature type="compositionally biased region" description="Acidic residues" evidence="3">
    <location>
        <begin position="14"/>
        <end position="38"/>
    </location>
</feature>
<dbReference type="RefSeq" id="XP_015183909.1">
    <property type="nucleotide sequence ID" value="XM_015328423.1"/>
</dbReference>
<organism evidence="4 5">
    <name type="scientific">Polistes dominula</name>
    <name type="common">European paper wasp</name>
    <name type="synonym">Vespa dominula</name>
    <dbReference type="NCBI Taxonomy" id="743375"/>
    <lineage>
        <taxon>Eukaryota</taxon>
        <taxon>Metazoa</taxon>
        <taxon>Ecdysozoa</taxon>
        <taxon>Arthropoda</taxon>
        <taxon>Hexapoda</taxon>
        <taxon>Insecta</taxon>
        <taxon>Pterygota</taxon>
        <taxon>Neoptera</taxon>
        <taxon>Endopterygota</taxon>
        <taxon>Hymenoptera</taxon>
        <taxon>Apocrita</taxon>
        <taxon>Aculeata</taxon>
        <taxon>Vespoidea</taxon>
        <taxon>Vespidae</taxon>
        <taxon>Polistinae</taxon>
        <taxon>Polistini</taxon>
        <taxon>Polistes</taxon>
    </lineage>
</organism>
<proteinExistence type="inferred from homology"/>
<keyword evidence="4" id="KW-1185">Reference proteome</keyword>
<sequence length="304" mass="34766">MSAPVKRREIQEDVKDDDEEQESSDGEDDEQEQVEESGMEIQVDFEGRSPQDSDFFGIKTLLQQLFLKAQIDLSALTELIISQNYVGSVIRQSEDCDDEDEDEEDTDDIYGVFGITTVINISDKQNVPCIQRLRDLLLELSSEHATDAAYTLIKNVLQNDSQPIGLLINERFMNIPTQISVPLFENLISEMKRATSKKMPFEFSYYILICKLYKGDDKKIEKKKKNKNKNNSESPTIIWSNSEEEIFADKALVSFEFSVENETDSALSGLWTETDEEMKPYRRVLLIEASTLPSIINTIKNQIS</sequence>
<evidence type="ECO:0000313" key="5">
    <source>
        <dbReference type="RefSeq" id="XP_015183909.1"/>
    </source>
</evidence>
<protein>
    <recommendedName>
        <fullName evidence="2">Protein BCCIP homolog</fullName>
    </recommendedName>
</protein>
<gene>
    <name evidence="5" type="primary">LOC107070332</name>
</gene>
<evidence type="ECO:0000256" key="3">
    <source>
        <dbReference type="SAM" id="MobiDB-lite"/>
    </source>
</evidence>
<feature type="compositionally biased region" description="Basic and acidic residues" evidence="3">
    <location>
        <begin position="1"/>
        <end position="13"/>
    </location>
</feature>
<name>A0ABM1IUM2_POLDO</name>
<dbReference type="InterPro" id="IPR025602">
    <property type="entry name" value="BCP1_family"/>
</dbReference>
<evidence type="ECO:0000256" key="2">
    <source>
        <dbReference type="PIRNR" id="PIRNR028983"/>
    </source>
</evidence>
<dbReference type="PIRSF" id="PIRSF028983">
    <property type="entry name" value="BCP1"/>
    <property type="match status" value="1"/>
</dbReference>
<dbReference type="Pfam" id="PF13862">
    <property type="entry name" value="BCCIP"/>
    <property type="match status" value="1"/>
</dbReference>
<dbReference type="Proteomes" id="UP000694924">
    <property type="component" value="Unplaced"/>
</dbReference>
<evidence type="ECO:0000256" key="1">
    <source>
        <dbReference type="ARBA" id="ARBA00006781"/>
    </source>
</evidence>
<comment type="similarity">
    <text evidence="1 2">Belongs to the BCP1 family.</text>
</comment>
<feature type="region of interest" description="Disordered" evidence="3">
    <location>
        <begin position="1"/>
        <end position="39"/>
    </location>
</feature>
<reference evidence="5" key="1">
    <citation type="submission" date="2025-08" db="UniProtKB">
        <authorList>
            <consortium name="RefSeq"/>
        </authorList>
    </citation>
    <scope>IDENTIFICATION</scope>
    <source>
        <tissue evidence="5">Whole body</tissue>
    </source>
</reference>
<dbReference type="PANTHER" id="PTHR13261">
    <property type="entry name" value="BRCA2 AND CDKN1A INTERACTING PROTEIN"/>
    <property type="match status" value="1"/>
</dbReference>